<evidence type="ECO:0000313" key="14">
    <source>
        <dbReference type="Proteomes" id="UP000298677"/>
    </source>
</evidence>
<dbReference type="AlphaFoldDB" id="A0A4D6XR89"/>
<reference evidence="13 14" key="1">
    <citation type="submission" date="2018-10" db="EMBL/GenBank/DDBJ databases">
        <title>Comparative functional genomics of the obligate endosymbiont Buchnera aphidicola.</title>
        <authorList>
            <person name="Chong R.A."/>
        </authorList>
    </citation>
    <scope>NUCLEOTIDE SEQUENCE [LARGE SCALE GENOMIC DNA]</scope>
    <source>
        <strain evidence="13 14">Aoe</strain>
    </source>
</reference>
<dbReference type="EC" id="2.3.1.8" evidence="5 11"/>
<protein>
    <recommendedName>
        <fullName evidence="6 11">Phosphate acetyltransferase</fullName>
        <ecNumber evidence="5 11">2.3.1.8</ecNumber>
    </recommendedName>
    <alternativeName>
        <fullName evidence="10 11">Phosphotransacetylase</fullName>
    </alternativeName>
</protein>
<comment type="function">
    <text evidence="11">Involved in acetate metabolism.</text>
</comment>
<dbReference type="PANTHER" id="PTHR43356">
    <property type="entry name" value="PHOSPHATE ACETYLTRANSFERASE"/>
    <property type="match status" value="1"/>
</dbReference>
<dbReference type="GO" id="GO:0008959">
    <property type="term" value="F:phosphate acetyltransferase activity"/>
    <property type="evidence" value="ECO:0007669"/>
    <property type="project" value="UniProtKB-EC"/>
</dbReference>
<dbReference type="InterPro" id="IPR042112">
    <property type="entry name" value="P_AcTrfase_dom2"/>
</dbReference>
<keyword evidence="9 11" id="KW-0012">Acyltransferase</keyword>
<dbReference type="Gene3D" id="3.40.50.300">
    <property type="entry name" value="P-loop containing nucleotide triphosphate hydrolases"/>
    <property type="match status" value="1"/>
</dbReference>
<evidence type="ECO:0000256" key="4">
    <source>
        <dbReference type="ARBA" id="ARBA00009786"/>
    </source>
</evidence>
<dbReference type="NCBIfam" id="TIGR00651">
    <property type="entry name" value="pta"/>
    <property type="match status" value="1"/>
</dbReference>
<evidence type="ECO:0000313" key="13">
    <source>
        <dbReference type="EMBL" id="QCI19276.1"/>
    </source>
</evidence>
<dbReference type="SUPFAM" id="SSF52540">
    <property type="entry name" value="P-loop containing nucleoside triphosphate hydrolases"/>
    <property type="match status" value="1"/>
</dbReference>
<comment type="domain">
    <text evidence="11">The N-terminal region seems to be important for proper quaternary structure. The C-terminal region contains the substrate-binding site.</text>
</comment>
<dbReference type="Pfam" id="PF13500">
    <property type="entry name" value="AAA_26"/>
    <property type="match status" value="1"/>
</dbReference>
<keyword evidence="14" id="KW-1185">Reference proteome</keyword>
<dbReference type="SUPFAM" id="SSF53659">
    <property type="entry name" value="Isocitrate/Isopropylmalate dehydrogenase-like"/>
    <property type="match status" value="1"/>
</dbReference>
<dbReference type="GO" id="GO:0006085">
    <property type="term" value="P:acetyl-CoA biosynthetic process"/>
    <property type="evidence" value="ECO:0007669"/>
    <property type="project" value="UniProtKB-UniPathway"/>
</dbReference>
<gene>
    <name evidence="13" type="ORF">D9V65_00730</name>
</gene>
<comment type="similarity">
    <text evidence="4 11">In the N-terminal section; belongs to the CobB/CobQ family.</text>
</comment>
<dbReference type="Pfam" id="PF01515">
    <property type="entry name" value="PTA_PTB"/>
    <property type="match status" value="1"/>
</dbReference>
<evidence type="ECO:0000259" key="12">
    <source>
        <dbReference type="Pfam" id="PF01515"/>
    </source>
</evidence>
<dbReference type="Gene3D" id="3.40.50.10950">
    <property type="match status" value="1"/>
</dbReference>
<proteinExistence type="inferred from homology"/>
<keyword evidence="8 11" id="KW-0808">Transferase</keyword>
<comment type="subcellular location">
    <subcellularLocation>
        <location evidence="1 11">Cytoplasm</location>
    </subcellularLocation>
</comment>
<dbReference type="OrthoDB" id="9808984at2"/>
<evidence type="ECO:0000256" key="2">
    <source>
        <dbReference type="ARBA" id="ARBA00004989"/>
    </source>
</evidence>
<comment type="catalytic activity">
    <reaction evidence="11">
        <text>acetyl-CoA + phosphate = acetyl phosphate + CoA</text>
        <dbReference type="Rhea" id="RHEA:19521"/>
        <dbReference type="ChEBI" id="CHEBI:22191"/>
        <dbReference type="ChEBI" id="CHEBI:43474"/>
        <dbReference type="ChEBI" id="CHEBI:57287"/>
        <dbReference type="ChEBI" id="CHEBI:57288"/>
        <dbReference type="EC" id="2.3.1.8"/>
    </reaction>
</comment>
<evidence type="ECO:0000256" key="3">
    <source>
        <dbReference type="ARBA" id="ARBA00008756"/>
    </source>
</evidence>
<evidence type="ECO:0000256" key="8">
    <source>
        <dbReference type="ARBA" id="ARBA00022679"/>
    </source>
</evidence>
<evidence type="ECO:0000256" key="7">
    <source>
        <dbReference type="ARBA" id="ARBA00022490"/>
    </source>
</evidence>
<dbReference type="Proteomes" id="UP000298677">
    <property type="component" value="Chromosome"/>
</dbReference>
<evidence type="ECO:0000256" key="1">
    <source>
        <dbReference type="ARBA" id="ARBA00004496"/>
    </source>
</evidence>
<name>A0A4D6XR89_9GAMM</name>
<evidence type="ECO:0000256" key="11">
    <source>
        <dbReference type="PIRNR" id="PIRNR006107"/>
    </source>
</evidence>
<comment type="similarity">
    <text evidence="3 11">In the C-terminal section; belongs to the phosphate acetyltransferase and butyryltransferase family.</text>
</comment>
<dbReference type="NCBIfam" id="NF004167">
    <property type="entry name" value="PRK05632.1"/>
    <property type="match status" value="1"/>
</dbReference>
<evidence type="ECO:0000256" key="6">
    <source>
        <dbReference type="ARBA" id="ARBA00021528"/>
    </source>
</evidence>
<dbReference type="GO" id="GO:0005737">
    <property type="term" value="C:cytoplasm"/>
    <property type="evidence" value="ECO:0007669"/>
    <property type="project" value="UniProtKB-SubCell"/>
</dbReference>
<dbReference type="RefSeq" id="WP_158341683.1">
    <property type="nucleotide sequence ID" value="NZ_CP033012.1"/>
</dbReference>
<evidence type="ECO:0000256" key="10">
    <source>
        <dbReference type="ARBA" id="ARBA00031108"/>
    </source>
</evidence>
<organism evidence="13 14">
    <name type="scientific">Buchnera aphidicola</name>
    <name type="common">Anoecia oenotherae</name>
    <dbReference type="NCBI Taxonomy" id="1241833"/>
    <lineage>
        <taxon>Bacteria</taxon>
        <taxon>Pseudomonadati</taxon>
        <taxon>Pseudomonadota</taxon>
        <taxon>Gammaproteobacteria</taxon>
        <taxon>Enterobacterales</taxon>
        <taxon>Erwiniaceae</taxon>
        <taxon>Buchnera</taxon>
    </lineage>
</organism>
<dbReference type="PIRSF" id="PIRSF006107">
    <property type="entry name" value="PhpActrans_proteobac"/>
    <property type="match status" value="1"/>
</dbReference>
<accession>A0A4D6XR89</accession>
<evidence type="ECO:0000256" key="9">
    <source>
        <dbReference type="ARBA" id="ARBA00023315"/>
    </source>
</evidence>
<dbReference type="NCBIfam" id="NF007233">
    <property type="entry name" value="PRK09653.1"/>
    <property type="match status" value="1"/>
</dbReference>
<sequence length="703" mass="80413">MNNTIMLIPIGYDVGLTTISLGLIKSIKEKNCSSIFLKPFLIKKNKENSSLTTLIIKQNKLSATINSILINKITDLKIKKNFSDFIEKIYEKYRNNKTKKKFFLIEGIEENKYLDNTNIELNLKIANEIKTNVIFVTDFKKNNSNHIEEKIDYINNIIQNNNKIKVQALVINKINNPNNIKNLINNNKNKKIKISNFINKIQKLSICKNISFIPWNIQLFSISLKKICSILHIKKMNIKNINLISINSITISENEKIPLNHACQMNTLFILDLKNRIHINDLCKKLNESVILLLNTNKRNSLYIQHYYFKKFNKNPSFLYSEMNTPELISKLKNIKLKKINLNTIRIKNIKKNISIYLQKIVHINNTKKNKTLPFKFSAIEFKYFLKKICSNLKKTILYTEGEEKKIIQSANICTKKNIASCILLGDPNKIYKTASTMNISINKRIKIINPNVIRKKYITRLIQLRKHKGMNIEKANHYIKNNMVLSTLMLENNEIDGIVAGIKQTTANTLIPPFQLIKKNKENSLISSIFFMLFKEKVLIFADCAINISPNEYQLAEIAIQSANTAKKFKITPIIAMISYSTGNSGKGCSVEIIKKSIQIVKKSHPDIIIEGPIQYDAAINYEIGKIKIPHSLVSGKATIFIFPDLNTGNVVYKAVQQSNNLISIGPIIQGLKKPVNDLSRGSSIQDIVYTTAITVIQSYLN</sequence>
<dbReference type="InterPro" id="IPR050500">
    <property type="entry name" value="Phos_Acetyltrans/Butyryltrans"/>
</dbReference>
<dbReference type="InterPro" id="IPR016475">
    <property type="entry name" value="P-Actrans_bac"/>
</dbReference>
<dbReference type="InterPro" id="IPR002505">
    <property type="entry name" value="PTA_PTB"/>
</dbReference>
<dbReference type="InterPro" id="IPR042113">
    <property type="entry name" value="P_AcTrfase_dom1"/>
</dbReference>
<dbReference type="PANTHER" id="PTHR43356:SF3">
    <property type="entry name" value="PHOSPHATE ACETYLTRANSFERASE"/>
    <property type="match status" value="1"/>
</dbReference>
<dbReference type="Gene3D" id="3.40.50.10750">
    <property type="entry name" value="Isocitrate/Isopropylmalate dehydrogenase-like"/>
    <property type="match status" value="1"/>
</dbReference>
<evidence type="ECO:0000256" key="5">
    <source>
        <dbReference type="ARBA" id="ARBA00012707"/>
    </source>
</evidence>
<comment type="pathway">
    <text evidence="2 11">Metabolic intermediate biosynthesis; acetyl-CoA biosynthesis; acetyl-CoA from acetate: step 2/2.</text>
</comment>
<dbReference type="InterPro" id="IPR004614">
    <property type="entry name" value="P_AcTrfase"/>
</dbReference>
<keyword evidence="7 11" id="KW-0963">Cytoplasm</keyword>
<dbReference type="EMBL" id="CP033012">
    <property type="protein sequence ID" value="QCI19276.1"/>
    <property type="molecule type" value="Genomic_DNA"/>
</dbReference>
<dbReference type="UniPathway" id="UPA00340">
    <property type="reaction ID" value="UER00459"/>
</dbReference>
<dbReference type="InterPro" id="IPR027417">
    <property type="entry name" value="P-loop_NTPase"/>
</dbReference>
<feature type="domain" description="Phosphate acetyl/butaryl transferase" evidence="12">
    <location>
        <begin position="385"/>
        <end position="697"/>
    </location>
</feature>